<dbReference type="AlphaFoldDB" id="A0A1U9XPM8"/>
<protein>
    <recommendedName>
        <fullName evidence="3">NADH-ubiquinone oxidoreductase chain 4L</fullName>
    </recommendedName>
    <alternativeName>
        <fullName evidence="9">NADH dehydrogenase subunit 4L</fullName>
    </alternativeName>
</protein>
<evidence type="ECO:0000313" key="11">
    <source>
        <dbReference type="EMBL" id="AQZ26194.1"/>
    </source>
</evidence>
<dbReference type="GeneID" id="32229840"/>
<keyword evidence="5" id="KW-1278">Translocase</keyword>
<evidence type="ECO:0000256" key="8">
    <source>
        <dbReference type="ARBA" id="ARBA00023136"/>
    </source>
</evidence>
<evidence type="ECO:0000256" key="4">
    <source>
        <dbReference type="ARBA" id="ARBA00022692"/>
    </source>
</evidence>
<dbReference type="Gene3D" id="1.10.287.3510">
    <property type="match status" value="1"/>
</dbReference>
<dbReference type="EMBL" id="KX815963">
    <property type="protein sequence ID" value="AQZ26194.1"/>
    <property type="molecule type" value="Genomic_DNA"/>
</dbReference>
<evidence type="ECO:0000256" key="9">
    <source>
        <dbReference type="ARBA" id="ARBA00031586"/>
    </source>
</evidence>
<evidence type="ECO:0000256" key="2">
    <source>
        <dbReference type="ARBA" id="ARBA00010519"/>
    </source>
</evidence>
<comment type="subcellular location">
    <subcellularLocation>
        <location evidence="1">Membrane</location>
        <topology evidence="1">Multi-pass membrane protein</topology>
    </subcellularLocation>
</comment>
<evidence type="ECO:0000256" key="7">
    <source>
        <dbReference type="ARBA" id="ARBA00023027"/>
    </source>
</evidence>
<evidence type="ECO:0000256" key="3">
    <source>
        <dbReference type="ARBA" id="ARBA00016612"/>
    </source>
</evidence>
<evidence type="ECO:0000256" key="6">
    <source>
        <dbReference type="ARBA" id="ARBA00022989"/>
    </source>
</evidence>
<evidence type="ECO:0000256" key="1">
    <source>
        <dbReference type="ARBA" id="ARBA00004141"/>
    </source>
</evidence>
<dbReference type="CTD" id="4539"/>
<sequence>MTMCEFLGMSMIVVAVIGVAFQLDHLLSALLLLEVVPLGLYLYMAEVAGFMCLFMIAMSACEAAVGLSLLVTTARAIGSDYLDTLSSVKV</sequence>
<dbReference type="InterPro" id="IPR039428">
    <property type="entry name" value="NUOK/Mnh_C1-like"/>
</dbReference>
<keyword evidence="4 10" id="KW-0812">Transmembrane</keyword>
<name>A0A1U9XPM8_9BIVA</name>
<keyword evidence="11" id="KW-0496">Mitochondrion</keyword>
<dbReference type="GO" id="GO:0016020">
    <property type="term" value="C:membrane"/>
    <property type="evidence" value="ECO:0007669"/>
    <property type="project" value="UniProtKB-SubCell"/>
</dbReference>
<proteinExistence type="inferred from homology"/>
<feature type="transmembrane region" description="Helical" evidence="10">
    <location>
        <begin position="6"/>
        <end position="33"/>
    </location>
</feature>
<dbReference type="RefSeq" id="YP_009353885.1">
    <property type="nucleotide sequence ID" value="NC_034305.1"/>
</dbReference>
<evidence type="ECO:0000256" key="5">
    <source>
        <dbReference type="ARBA" id="ARBA00022967"/>
    </source>
</evidence>
<evidence type="ECO:0000256" key="10">
    <source>
        <dbReference type="SAM" id="Phobius"/>
    </source>
</evidence>
<reference evidence="11" key="1">
    <citation type="journal article" date="2017" name="Mol. Phylogenet. Evol.">
        <title>Curious bivalves: Systematic utility and unusual properties of anomalodesmatan mitochondrial genomes.</title>
        <authorList>
            <person name="Williams S.T."/>
            <person name="Foster P.G."/>
            <person name="Hughes C."/>
            <person name="Harper E.M."/>
            <person name="Taylor J.D."/>
            <person name="Littlewood D.T."/>
            <person name="Dyal P."/>
            <person name="Hopkins K.P."/>
            <person name="Briscoe A.G."/>
        </authorList>
    </citation>
    <scope>NUCLEOTIDE SEQUENCE</scope>
</reference>
<geneLocation type="mitochondrion" evidence="11"/>
<dbReference type="Pfam" id="PF00420">
    <property type="entry name" value="Oxidored_q2"/>
    <property type="match status" value="1"/>
</dbReference>
<keyword evidence="7" id="KW-0520">NAD</keyword>
<keyword evidence="8 10" id="KW-0472">Membrane</keyword>
<keyword evidence="6 10" id="KW-1133">Transmembrane helix</keyword>
<feature type="transmembrane region" description="Helical" evidence="10">
    <location>
        <begin position="40"/>
        <end position="60"/>
    </location>
</feature>
<organism evidence="11">
    <name type="scientific">Laternula truncata</name>
    <dbReference type="NCBI Taxonomy" id="1199070"/>
    <lineage>
        <taxon>Eukaryota</taxon>
        <taxon>Metazoa</taxon>
        <taxon>Spiralia</taxon>
        <taxon>Lophotrochozoa</taxon>
        <taxon>Mollusca</taxon>
        <taxon>Bivalvia</taxon>
        <taxon>Autobranchia</taxon>
        <taxon>Heteroconchia</taxon>
        <taxon>Euheterodonta</taxon>
        <taxon>Anomalodesmata</taxon>
        <taxon>Pandoroidea</taxon>
        <taxon>Laternulidae</taxon>
        <taxon>Laternula</taxon>
    </lineage>
</organism>
<gene>
    <name evidence="11" type="primary">ND4L</name>
</gene>
<comment type="similarity">
    <text evidence="2">Belongs to the complex I subunit 4L family.</text>
</comment>
<accession>A0A1U9XPM8</accession>